<organism evidence="2 3">
    <name type="scientific">Reticulomyxa filosa</name>
    <dbReference type="NCBI Taxonomy" id="46433"/>
    <lineage>
        <taxon>Eukaryota</taxon>
        <taxon>Sar</taxon>
        <taxon>Rhizaria</taxon>
        <taxon>Retaria</taxon>
        <taxon>Foraminifera</taxon>
        <taxon>Monothalamids</taxon>
        <taxon>Reticulomyxidae</taxon>
        <taxon>Reticulomyxa</taxon>
    </lineage>
</organism>
<protein>
    <submittedName>
        <fullName evidence="2">Uncharacterized protein</fullName>
    </submittedName>
</protein>
<dbReference type="Proteomes" id="UP000023152">
    <property type="component" value="Unassembled WGS sequence"/>
</dbReference>
<accession>X6NKB5</accession>
<evidence type="ECO:0000313" key="2">
    <source>
        <dbReference type="EMBL" id="ETO26760.1"/>
    </source>
</evidence>
<evidence type="ECO:0000256" key="1">
    <source>
        <dbReference type="SAM" id="MobiDB-lite"/>
    </source>
</evidence>
<evidence type="ECO:0000313" key="3">
    <source>
        <dbReference type="Proteomes" id="UP000023152"/>
    </source>
</evidence>
<reference evidence="2 3" key="1">
    <citation type="journal article" date="2013" name="Curr. Biol.">
        <title>The Genome of the Foraminiferan Reticulomyxa filosa.</title>
        <authorList>
            <person name="Glockner G."/>
            <person name="Hulsmann N."/>
            <person name="Schleicher M."/>
            <person name="Noegel A.A."/>
            <person name="Eichinger L."/>
            <person name="Gallinger C."/>
            <person name="Pawlowski J."/>
            <person name="Sierra R."/>
            <person name="Euteneuer U."/>
            <person name="Pillet L."/>
            <person name="Moustafa A."/>
            <person name="Platzer M."/>
            <person name="Groth M."/>
            <person name="Szafranski K."/>
            <person name="Schliwa M."/>
        </authorList>
    </citation>
    <scope>NUCLEOTIDE SEQUENCE [LARGE SCALE GENOMIC DNA]</scope>
</reference>
<sequence>MSFDSSHEEKWNVKADSVWQFDLLAAPILSEYRGGSNLNIGRPLLVLKLPSEDMSNRIPQSLWKKIPEHINKAIEKNNGIEEDERIAQLATKTVSLNEIGNEWKLTSHFEITTYVSGCEKGTNQFNLMYQGWLFQEEIADESVSHAWAYPLVGIFDSVGFRKPPDDVQYAGFDTMNWSDQHCHLECNSWHFGSDMAKVVVDDASYNAHYGWVVCADTLKKKLDISLLYIVNDDAKAQKIVSLLQKFDPSQSKSNCFQFVQKFVDLFPDQLNHHKHIELMQTFLFGKAASRSGILNTSLLADPSIASEFDLISVTDSAPAKVNDDHNDCNKANNNNNNNNNNNDDDDEKFVIVEEPTDCQPNPTGQSDEKPPLEQMPSNPSVAVEDEWEVISVQ</sequence>
<gene>
    <name evidence="2" type="ORF">RFI_10377</name>
</gene>
<dbReference type="EMBL" id="ASPP01007655">
    <property type="protein sequence ID" value="ETO26760.1"/>
    <property type="molecule type" value="Genomic_DNA"/>
</dbReference>
<keyword evidence="3" id="KW-1185">Reference proteome</keyword>
<name>X6NKB5_RETFI</name>
<comment type="caution">
    <text evidence="2">The sequence shown here is derived from an EMBL/GenBank/DDBJ whole genome shotgun (WGS) entry which is preliminary data.</text>
</comment>
<feature type="region of interest" description="Disordered" evidence="1">
    <location>
        <begin position="329"/>
        <end position="393"/>
    </location>
</feature>
<dbReference type="AlphaFoldDB" id="X6NKB5"/>
<feature type="compositionally biased region" description="Low complexity" evidence="1">
    <location>
        <begin position="329"/>
        <end position="341"/>
    </location>
</feature>
<proteinExistence type="predicted"/>
<feature type="compositionally biased region" description="Acidic residues" evidence="1">
    <location>
        <begin position="383"/>
        <end position="393"/>
    </location>
</feature>